<proteinExistence type="predicted"/>
<dbReference type="GO" id="GO:0016747">
    <property type="term" value="F:acyltransferase activity, transferring groups other than amino-acyl groups"/>
    <property type="evidence" value="ECO:0007669"/>
    <property type="project" value="InterPro"/>
</dbReference>
<dbReference type="PANTHER" id="PTHR42791:SF1">
    <property type="entry name" value="N-ACETYLTRANSFERASE DOMAIN-CONTAINING PROTEIN"/>
    <property type="match status" value="1"/>
</dbReference>
<dbReference type="PANTHER" id="PTHR42791">
    <property type="entry name" value="GNAT FAMILY ACETYLTRANSFERASE"/>
    <property type="match status" value="1"/>
</dbReference>
<dbReference type="InterPro" id="IPR000182">
    <property type="entry name" value="GNAT_dom"/>
</dbReference>
<dbReference type="InterPro" id="IPR052523">
    <property type="entry name" value="Trichothecene_AcTrans"/>
</dbReference>
<name>A0AAD5UMS5_9FUNG</name>
<evidence type="ECO:0000313" key="3">
    <source>
        <dbReference type="Proteomes" id="UP001210925"/>
    </source>
</evidence>
<dbReference type="SUPFAM" id="SSF55729">
    <property type="entry name" value="Acyl-CoA N-acyltransferases (Nat)"/>
    <property type="match status" value="1"/>
</dbReference>
<sequence length="203" mass="23052">MSTLQLIPATSTTDRAFQKLVERTFIDTPLWKSIFPNDKKRHQIFPYLSSCRARLMLPKSFVLVDGDKPIGHVALATPDQSAMAVSLWDVIVSGYALVPFFIESQSFKWLSQLNDHWKELGSKQGKVWTLEAVCIDSTVRGNGLGTLMMNKVLEMIPKGDVVYLTTQEDANVRFYKKFGFVVIEEESLVYGTEITNYVMTRQC</sequence>
<dbReference type="InterPro" id="IPR016181">
    <property type="entry name" value="Acyl_CoA_acyltransferase"/>
</dbReference>
<gene>
    <name evidence="2" type="ORF">HK103_000033</name>
</gene>
<evidence type="ECO:0000259" key="1">
    <source>
        <dbReference type="PROSITE" id="PS51186"/>
    </source>
</evidence>
<evidence type="ECO:0000313" key="2">
    <source>
        <dbReference type="EMBL" id="KAJ3262504.1"/>
    </source>
</evidence>
<feature type="domain" description="N-acetyltransferase" evidence="1">
    <location>
        <begin position="18"/>
        <end position="203"/>
    </location>
</feature>
<comment type="caution">
    <text evidence="2">The sequence shown here is derived from an EMBL/GenBank/DDBJ whole genome shotgun (WGS) entry which is preliminary data.</text>
</comment>
<dbReference type="AlphaFoldDB" id="A0AAD5UMS5"/>
<protein>
    <recommendedName>
        <fullName evidence="1">N-acetyltransferase domain-containing protein</fullName>
    </recommendedName>
</protein>
<dbReference type="EMBL" id="JADGKB010000001">
    <property type="protein sequence ID" value="KAJ3262504.1"/>
    <property type="molecule type" value="Genomic_DNA"/>
</dbReference>
<dbReference type="Pfam" id="PF00583">
    <property type="entry name" value="Acetyltransf_1"/>
    <property type="match status" value="1"/>
</dbReference>
<dbReference type="PROSITE" id="PS51186">
    <property type="entry name" value="GNAT"/>
    <property type="match status" value="1"/>
</dbReference>
<keyword evidence="3" id="KW-1185">Reference proteome</keyword>
<reference evidence="2" key="1">
    <citation type="submission" date="2020-05" db="EMBL/GenBank/DDBJ databases">
        <title>Phylogenomic resolution of chytrid fungi.</title>
        <authorList>
            <person name="Stajich J.E."/>
            <person name="Amses K."/>
            <person name="Simmons R."/>
            <person name="Seto K."/>
            <person name="Myers J."/>
            <person name="Bonds A."/>
            <person name="Quandt C.A."/>
            <person name="Barry K."/>
            <person name="Liu P."/>
            <person name="Grigoriev I."/>
            <person name="Longcore J.E."/>
            <person name="James T.Y."/>
        </authorList>
    </citation>
    <scope>NUCLEOTIDE SEQUENCE</scope>
    <source>
        <strain evidence="2">PLAUS21</strain>
    </source>
</reference>
<dbReference type="Proteomes" id="UP001210925">
    <property type="component" value="Unassembled WGS sequence"/>
</dbReference>
<dbReference type="Gene3D" id="3.40.630.30">
    <property type="match status" value="1"/>
</dbReference>
<accession>A0AAD5UMS5</accession>
<organism evidence="2 3">
    <name type="scientific">Boothiomyces macroporosus</name>
    <dbReference type="NCBI Taxonomy" id="261099"/>
    <lineage>
        <taxon>Eukaryota</taxon>
        <taxon>Fungi</taxon>
        <taxon>Fungi incertae sedis</taxon>
        <taxon>Chytridiomycota</taxon>
        <taxon>Chytridiomycota incertae sedis</taxon>
        <taxon>Chytridiomycetes</taxon>
        <taxon>Rhizophydiales</taxon>
        <taxon>Terramycetaceae</taxon>
        <taxon>Boothiomyces</taxon>
    </lineage>
</organism>